<dbReference type="Pfam" id="PF17064">
    <property type="entry name" value="QVR"/>
    <property type="match status" value="1"/>
</dbReference>
<evidence type="ECO:0000313" key="4">
    <source>
        <dbReference type="EMBL" id="ESO09503.1"/>
    </source>
</evidence>
<dbReference type="InterPro" id="IPR050975">
    <property type="entry name" value="Sleep_regulator"/>
</dbReference>
<dbReference type="PANTHER" id="PTHR33562:SF2">
    <property type="entry name" value="PROTEIN QUIVER"/>
    <property type="match status" value="1"/>
</dbReference>
<dbReference type="FunCoup" id="T1FMP9">
    <property type="interactions" value="34"/>
</dbReference>
<evidence type="ECO:0000256" key="1">
    <source>
        <dbReference type="ARBA" id="ARBA00022729"/>
    </source>
</evidence>
<dbReference type="RefSeq" id="XP_009012596.1">
    <property type="nucleotide sequence ID" value="XM_009014348.1"/>
</dbReference>
<keyword evidence="6" id="KW-1185">Reference proteome</keyword>
<dbReference type="GeneID" id="20210098"/>
<dbReference type="KEGG" id="hro:HELRODRAFT_185351"/>
<reference evidence="5" key="3">
    <citation type="submission" date="2015-06" db="UniProtKB">
        <authorList>
            <consortium name="EnsemblMetazoa"/>
        </authorList>
    </citation>
    <scope>IDENTIFICATION</scope>
</reference>
<reference evidence="6" key="1">
    <citation type="submission" date="2012-12" db="EMBL/GenBank/DDBJ databases">
        <authorList>
            <person name="Hellsten U."/>
            <person name="Grimwood J."/>
            <person name="Chapman J.A."/>
            <person name="Shapiro H."/>
            <person name="Aerts A."/>
            <person name="Otillar R.P."/>
            <person name="Terry A.Y."/>
            <person name="Boore J.L."/>
            <person name="Simakov O."/>
            <person name="Marletaz F."/>
            <person name="Cho S.-J."/>
            <person name="Edsinger-Gonzales E."/>
            <person name="Havlak P."/>
            <person name="Kuo D.-H."/>
            <person name="Larsson T."/>
            <person name="Lv J."/>
            <person name="Arendt D."/>
            <person name="Savage R."/>
            <person name="Osoegawa K."/>
            <person name="de Jong P."/>
            <person name="Lindberg D.R."/>
            <person name="Seaver E.C."/>
            <person name="Weisblat D.A."/>
            <person name="Putnam N.H."/>
            <person name="Grigoriev I.V."/>
            <person name="Rokhsar D.S."/>
        </authorList>
    </citation>
    <scope>NUCLEOTIDE SEQUENCE</scope>
</reference>
<dbReference type="InParanoid" id="T1FMP9"/>
<dbReference type="PANTHER" id="PTHR33562">
    <property type="entry name" value="ATILLA, ISOFORM B-RELATED-RELATED"/>
    <property type="match status" value="1"/>
</dbReference>
<reference evidence="4 6" key="2">
    <citation type="journal article" date="2013" name="Nature">
        <title>Insights into bilaterian evolution from three spiralian genomes.</title>
        <authorList>
            <person name="Simakov O."/>
            <person name="Marletaz F."/>
            <person name="Cho S.J."/>
            <person name="Edsinger-Gonzales E."/>
            <person name="Havlak P."/>
            <person name="Hellsten U."/>
            <person name="Kuo D.H."/>
            <person name="Larsson T."/>
            <person name="Lv J."/>
            <person name="Arendt D."/>
            <person name="Savage R."/>
            <person name="Osoegawa K."/>
            <person name="de Jong P."/>
            <person name="Grimwood J."/>
            <person name="Chapman J.A."/>
            <person name="Shapiro H."/>
            <person name="Aerts A."/>
            <person name="Otillar R.P."/>
            <person name="Terry A.Y."/>
            <person name="Boore J.L."/>
            <person name="Grigoriev I.V."/>
            <person name="Lindberg D.R."/>
            <person name="Seaver E.C."/>
            <person name="Weisblat D.A."/>
            <person name="Putnam N.H."/>
            <person name="Rokhsar D.S."/>
        </authorList>
    </citation>
    <scope>NUCLEOTIDE SEQUENCE</scope>
</reference>
<dbReference type="EnsemblMetazoa" id="HelroT185351">
    <property type="protein sequence ID" value="HelroP185351"/>
    <property type="gene ID" value="HelroG185351"/>
</dbReference>
<dbReference type="CTD" id="20210098"/>
<evidence type="ECO:0000313" key="6">
    <source>
        <dbReference type="Proteomes" id="UP000015101"/>
    </source>
</evidence>
<dbReference type="GO" id="GO:0032222">
    <property type="term" value="P:regulation of synaptic transmission, cholinergic"/>
    <property type="evidence" value="ECO:0007669"/>
    <property type="project" value="InterPro"/>
</dbReference>
<organism evidence="5 6">
    <name type="scientific">Helobdella robusta</name>
    <name type="common">Californian leech</name>
    <dbReference type="NCBI Taxonomy" id="6412"/>
    <lineage>
        <taxon>Eukaryota</taxon>
        <taxon>Metazoa</taxon>
        <taxon>Spiralia</taxon>
        <taxon>Lophotrochozoa</taxon>
        <taxon>Annelida</taxon>
        <taxon>Clitellata</taxon>
        <taxon>Hirudinea</taxon>
        <taxon>Rhynchobdellida</taxon>
        <taxon>Glossiphoniidae</taxon>
        <taxon>Helobdella</taxon>
    </lineage>
</organism>
<dbReference type="GO" id="GO:0030431">
    <property type="term" value="P:sleep"/>
    <property type="evidence" value="ECO:0007669"/>
    <property type="project" value="InterPro"/>
</dbReference>
<feature type="signal peptide" evidence="3">
    <location>
        <begin position="1"/>
        <end position="28"/>
    </location>
</feature>
<dbReference type="OMA" id="NDTHCRI"/>
<protein>
    <recommendedName>
        <fullName evidence="7">Protein sleepless</fullName>
    </recommendedName>
</protein>
<feature type="chain" id="PRO_5010980770" description="Protein sleepless" evidence="3">
    <location>
        <begin position="29"/>
        <end position="147"/>
    </location>
</feature>
<gene>
    <name evidence="5" type="primary">20210098</name>
    <name evidence="4" type="ORF">HELRODRAFT_185351</name>
</gene>
<dbReference type="EMBL" id="AMQM01002978">
    <property type="status" value="NOT_ANNOTATED_CDS"/>
    <property type="molecule type" value="Genomic_DNA"/>
</dbReference>
<evidence type="ECO:0008006" key="7">
    <source>
        <dbReference type="Google" id="ProtNLM"/>
    </source>
</evidence>
<evidence type="ECO:0000256" key="3">
    <source>
        <dbReference type="SAM" id="SignalP"/>
    </source>
</evidence>
<evidence type="ECO:0000313" key="5">
    <source>
        <dbReference type="EnsemblMetazoa" id="HelroP185351"/>
    </source>
</evidence>
<dbReference type="EMBL" id="KB095959">
    <property type="protein sequence ID" value="ESO09503.1"/>
    <property type="molecule type" value="Genomic_DNA"/>
</dbReference>
<keyword evidence="2" id="KW-0325">Glycoprotein</keyword>
<dbReference type="HOGENOM" id="CLU_126345_0_0_1"/>
<dbReference type="OrthoDB" id="6083863at2759"/>
<dbReference type="AlphaFoldDB" id="T1FMP9"/>
<keyword evidence="1 3" id="KW-0732">Signal</keyword>
<accession>T1FMP9</accession>
<dbReference type="InterPro" id="IPR031424">
    <property type="entry name" value="QVR-like"/>
</dbReference>
<evidence type="ECO:0000256" key="2">
    <source>
        <dbReference type="ARBA" id="ARBA00023180"/>
    </source>
</evidence>
<name>T1FMP9_HELRO</name>
<proteinExistence type="predicted"/>
<dbReference type="Proteomes" id="UP000015101">
    <property type="component" value="Unassembled WGS sequence"/>
</dbReference>
<sequence>MMKASSVFLIIIPILACLVAFFASGSHGIQCFVCMSGDKYNGEKCENLKPTDRDFIVNCSTLPPRNNYPWERCRVMVHDVEGETRTVRSCATWPDKSRENRCVDRTGTARIKVRLCECDTDFCNHMSMAKASIFLIVSTLVISLIKF</sequence>